<keyword evidence="9 12" id="KW-0238">DNA-binding</keyword>
<dbReference type="Pfam" id="PF00270">
    <property type="entry name" value="DEAD"/>
    <property type="match status" value="1"/>
</dbReference>
<feature type="binding site" evidence="12">
    <location>
        <position position="524"/>
    </location>
    <ligand>
        <name>Zn(2+)</name>
        <dbReference type="ChEBI" id="CHEBI:29105"/>
        <label>1</label>
    </ligand>
</feature>
<keyword evidence="10 12" id="KW-0413">Isomerase</keyword>
<dbReference type="HAMAP" id="MF_00983">
    <property type="entry name" value="PriA"/>
    <property type="match status" value="1"/>
</dbReference>
<evidence type="ECO:0000256" key="12">
    <source>
        <dbReference type="HAMAP-Rule" id="MF_00983"/>
    </source>
</evidence>
<evidence type="ECO:0000256" key="1">
    <source>
        <dbReference type="ARBA" id="ARBA00022515"/>
    </source>
</evidence>
<comment type="catalytic activity">
    <reaction evidence="11 12">
        <text>ATP + H2O = ADP + phosphate + H(+)</text>
        <dbReference type="Rhea" id="RHEA:13065"/>
        <dbReference type="ChEBI" id="CHEBI:15377"/>
        <dbReference type="ChEBI" id="CHEBI:15378"/>
        <dbReference type="ChEBI" id="CHEBI:30616"/>
        <dbReference type="ChEBI" id="CHEBI:43474"/>
        <dbReference type="ChEBI" id="CHEBI:456216"/>
        <dbReference type="EC" id="5.6.2.4"/>
    </reaction>
</comment>
<sequence>MEQFAEILLPLALPVNYTYRIPSALGDIVKVGMRVIVPLGKRKLYTGLVKEIHQRKPKDFEVKDILDAEDASPIIAEAQIEFWEWLAQYYLCSEGEVMNAALPGGLKLESEMVIQRNLAKEIIDAELSDAEYLIVEALEQQDRLSIKEIAEITGFANPLFTIKELLSKAYVVLEEELKGGYKPRQARLVKAGPELNEDDVSAAFEGLGNAAKQRELLLGFFQYRNERGEVTAAMLLKRCKASDGSLKSLEAKGLLEIFYDDPFRHQHSEDPSANGLFPLSESQQKAFDDITQHWEQPILLHGVTSSGKTEVYTHLMAEVLKQGRQVLYLVPEIALTTQLIQRLERFFGEDLLVYHSRYSDRERVETWLKLFRKGDKPALVIGARSSIFLPFQNLGLVIVDEEHENSYKQYEPAPRYHARDAALVLAQQQNAHVILGSATPAYESYFNARKGKYHLVEMKERYGAIALPEIRPFNLRELRKRKQMRGYFAPELVDEIERQMKKGKQIILFQNRRGFSTFLQCDTCGHVMQCRNCDISLTYHKHRHQLRCHVCGYNTPPPRSCPACKSQQVRSLGFGTEKLEDELQLMFPEARIQRMDLDTTRKKKAYENILQSFEDGDTDILVGTQMVTKGLDFGNVGLVGIMNADSQIFFPDFRAHEKAFQMLAQVAGRAGRKGERGLVLIQSSSPDHEVIHDVIGNRYRSGYEREMQERLEYHYPPFYRLIRISLKHRKKEVLEERAVLYGQELKALFGRRVYGPEYPLANRLRGMYQMEILLKLESKLSLKAVKQALSERTDAFQQQHKSSPMRIIFDVDPL</sequence>
<dbReference type="CDD" id="cd18804">
    <property type="entry name" value="SF2_C_priA"/>
    <property type="match status" value="1"/>
</dbReference>
<keyword evidence="16" id="KW-1185">Reference proteome</keyword>
<dbReference type="GO" id="GO:1990077">
    <property type="term" value="C:primosome complex"/>
    <property type="evidence" value="ECO:0007669"/>
    <property type="project" value="UniProtKB-UniRule"/>
</dbReference>
<evidence type="ECO:0000259" key="13">
    <source>
        <dbReference type="PROSITE" id="PS51192"/>
    </source>
</evidence>
<feature type="binding site" evidence="12">
    <location>
        <position position="521"/>
    </location>
    <ligand>
        <name>Zn(2+)</name>
        <dbReference type="ChEBI" id="CHEBI:29105"/>
        <label>1</label>
    </ligand>
</feature>
<feature type="binding site" evidence="12">
    <location>
        <position position="551"/>
    </location>
    <ligand>
        <name>Zn(2+)</name>
        <dbReference type="ChEBI" id="CHEBI:29105"/>
        <label>2</label>
    </ligand>
</feature>
<dbReference type="PANTHER" id="PTHR30580:SF0">
    <property type="entry name" value="PRIMOSOMAL PROTEIN N"/>
    <property type="match status" value="1"/>
</dbReference>
<keyword evidence="5 12" id="KW-0378">Hydrolase</keyword>
<evidence type="ECO:0000256" key="8">
    <source>
        <dbReference type="ARBA" id="ARBA00022840"/>
    </source>
</evidence>
<dbReference type="GO" id="GO:0006310">
    <property type="term" value="P:DNA recombination"/>
    <property type="evidence" value="ECO:0007669"/>
    <property type="project" value="InterPro"/>
</dbReference>
<evidence type="ECO:0000313" key="16">
    <source>
        <dbReference type="Proteomes" id="UP000516305"/>
    </source>
</evidence>
<evidence type="ECO:0000259" key="14">
    <source>
        <dbReference type="PROSITE" id="PS51194"/>
    </source>
</evidence>
<dbReference type="RefSeq" id="WP_210759175.1">
    <property type="nucleotide sequence ID" value="NZ_CP060139.1"/>
</dbReference>
<dbReference type="SMART" id="SM00490">
    <property type="entry name" value="HELICc"/>
    <property type="match status" value="1"/>
</dbReference>
<protein>
    <recommendedName>
        <fullName evidence="12">Replication restart protein PriA</fullName>
    </recommendedName>
    <alternativeName>
        <fullName evidence="12">ATP-dependent DNA helicase PriA</fullName>
        <ecNumber evidence="12">5.6.2.4</ecNumber>
    </alternativeName>
    <alternativeName>
        <fullName evidence="12">DNA 3'-5' helicase PriA</fullName>
    </alternativeName>
</protein>
<evidence type="ECO:0000256" key="2">
    <source>
        <dbReference type="ARBA" id="ARBA00022705"/>
    </source>
</evidence>
<dbReference type="InterPro" id="IPR011545">
    <property type="entry name" value="DEAD/DEAH_box_helicase_dom"/>
</dbReference>
<dbReference type="GO" id="GO:0006270">
    <property type="term" value="P:DNA replication initiation"/>
    <property type="evidence" value="ECO:0007669"/>
    <property type="project" value="TreeGrafter"/>
</dbReference>
<dbReference type="SUPFAM" id="SSF52540">
    <property type="entry name" value="P-loop containing nucleoside triphosphate hydrolases"/>
    <property type="match status" value="2"/>
</dbReference>
<keyword evidence="7 12" id="KW-0862">Zinc</keyword>
<evidence type="ECO:0000256" key="3">
    <source>
        <dbReference type="ARBA" id="ARBA00022723"/>
    </source>
</evidence>
<dbReference type="KEGG" id="chyd:H4K34_02040"/>
<evidence type="ECO:0000256" key="5">
    <source>
        <dbReference type="ARBA" id="ARBA00022801"/>
    </source>
</evidence>
<comment type="similarity">
    <text evidence="12">Belongs to the helicase family. PriA subfamily.</text>
</comment>
<organism evidence="15 16">
    <name type="scientific">Croceimicrobium hydrocarbonivorans</name>
    <dbReference type="NCBI Taxonomy" id="2761580"/>
    <lineage>
        <taxon>Bacteria</taxon>
        <taxon>Pseudomonadati</taxon>
        <taxon>Bacteroidota</taxon>
        <taxon>Flavobacteriia</taxon>
        <taxon>Flavobacteriales</taxon>
        <taxon>Owenweeksiaceae</taxon>
        <taxon>Croceimicrobium</taxon>
    </lineage>
</organism>
<dbReference type="PROSITE" id="PS51194">
    <property type="entry name" value="HELICASE_CTER"/>
    <property type="match status" value="1"/>
</dbReference>
<keyword evidence="2 12" id="KW-0235">DNA replication</keyword>
<gene>
    <name evidence="12 15" type="primary">priA</name>
    <name evidence="15" type="ORF">H4K34_02040</name>
</gene>
<feature type="binding site" evidence="12">
    <location>
        <position position="533"/>
    </location>
    <ligand>
        <name>Zn(2+)</name>
        <dbReference type="ChEBI" id="CHEBI:29105"/>
        <label>2</label>
    </ligand>
</feature>
<accession>A0A7H0VFZ9</accession>
<dbReference type="SMART" id="SM00487">
    <property type="entry name" value="DEXDc"/>
    <property type="match status" value="1"/>
</dbReference>
<dbReference type="FunFam" id="3.40.50.300:FF:000489">
    <property type="entry name" value="Primosome assembly protein PriA"/>
    <property type="match status" value="1"/>
</dbReference>
<keyword evidence="3 12" id="KW-0479">Metal-binding</keyword>
<dbReference type="InterPro" id="IPR014001">
    <property type="entry name" value="Helicase_ATP-bd"/>
</dbReference>
<evidence type="ECO:0000256" key="7">
    <source>
        <dbReference type="ARBA" id="ARBA00022833"/>
    </source>
</evidence>
<comment type="catalytic activity">
    <reaction evidence="12">
        <text>Couples ATP hydrolysis with the unwinding of duplex DNA by translocating in the 3'-5' direction.</text>
        <dbReference type="EC" id="5.6.2.4"/>
    </reaction>
</comment>
<dbReference type="GO" id="GO:0003677">
    <property type="term" value="F:DNA binding"/>
    <property type="evidence" value="ECO:0007669"/>
    <property type="project" value="UniProtKB-UniRule"/>
</dbReference>
<evidence type="ECO:0000256" key="11">
    <source>
        <dbReference type="ARBA" id="ARBA00048988"/>
    </source>
</evidence>
<dbReference type="EMBL" id="CP060139">
    <property type="protein sequence ID" value="QNR24647.1"/>
    <property type="molecule type" value="Genomic_DNA"/>
</dbReference>
<proteinExistence type="inferred from homology"/>
<feature type="binding site" evidence="12">
    <location>
        <position position="561"/>
    </location>
    <ligand>
        <name>Zn(2+)</name>
        <dbReference type="ChEBI" id="CHEBI:29105"/>
        <label>1</label>
    </ligand>
</feature>
<feature type="domain" description="Helicase C-terminal" evidence="14">
    <location>
        <begin position="534"/>
        <end position="715"/>
    </location>
</feature>
<dbReference type="GO" id="GO:0005524">
    <property type="term" value="F:ATP binding"/>
    <property type="evidence" value="ECO:0007669"/>
    <property type="project" value="UniProtKB-UniRule"/>
</dbReference>
<comment type="cofactor">
    <cofactor evidence="12">
        <name>Zn(2+)</name>
        <dbReference type="ChEBI" id="CHEBI:29105"/>
    </cofactor>
    <text evidence="12">Binds 2 zinc ions per subunit.</text>
</comment>
<dbReference type="Pfam" id="PF00271">
    <property type="entry name" value="Helicase_C"/>
    <property type="match status" value="1"/>
</dbReference>
<dbReference type="InterPro" id="IPR042115">
    <property type="entry name" value="PriA_3primeBD_sf"/>
</dbReference>
<feature type="binding site" evidence="12">
    <location>
        <position position="548"/>
    </location>
    <ligand>
        <name>Zn(2+)</name>
        <dbReference type="ChEBI" id="CHEBI:29105"/>
        <label>2</label>
    </ligand>
</feature>
<comment type="subunit">
    <text evidence="12">Component of the replication restart primosome.</text>
</comment>
<evidence type="ECO:0000256" key="6">
    <source>
        <dbReference type="ARBA" id="ARBA00022806"/>
    </source>
</evidence>
<keyword evidence="1 12" id="KW-0639">Primosome</keyword>
<dbReference type="Pfam" id="PF17764">
    <property type="entry name" value="PriA_3primeBD"/>
    <property type="match status" value="1"/>
</dbReference>
<dbReference type="EC" id="5.6.2.4" evidence="12"/>
<dbReference type="PANTHER" id="PTHR30580">
    <property type="entry name" value="PRIMOSOMAL PROTEIN N"/>
    <property type="match status" value="1"/>
</dbReference>
<dbReference type="AlphaFoldDB" id="A0A7H0VFZ9"/>
<dbReference type="InterPro" id="IPR027417">
    <property type="entry name" value="P-loop_NTPase"/>
</dbReference>
<evidence type="ECO:0000256" key="4">
    <source>
        <dbReference type="ARBA" id="ARBA00022741"/>
    </source>
</evidence>
<comment type="function">
    <text evidence="12">Initiates the restart of stalled replication forks, which reloads the replicative helicase on sites other than the origin of replication. Recognizes and binds to abandoned replication forks and remodels them to uncover a helicase loading site. Promotes assembly of the primosome at these replication forks.</text>
</comment>
<keyword evidence="6 12" id="KW-0347">Helicase</keyword>
<evidence type="ECO:0000256" key="9">
    <source>
        <dbReference type="ARBA" id="ARBA00023125"/>
    </source>
</evidence>
<dbReference type="FunFam" id="3.40.1440.60:FF:000001">
    <property type="entry name" value="Primosomal protein N"/>
    <property type="match status" value="1"/>
</dbReference>
<dbReference type="GO" id="GO:0006302">
    <property type="term" value="P:double-strand break repair"/>
    <property type="evidence" value="ECO:0007669"/>
    <property type="project" value="InterPro"/>
</dbReference>
<dbReference type="PROSITE" id="PS51192">
    <property type="entry name" value="HELICASE_ATP_BIND_1"/>
    <property type="match status" value="1"/>
</dbReference>
<feature type="binding site" evidence="12">
    <location>
        <position position="530"/>
    </location>
    <ligand>
        <name>Zn(2+)</name>
        <dbReference type="ChEBI" id="CHEBI:29105"/>
        <label>2</label>
    </ligand>
</feature>
<dbReference type="InterPro" id="IPR001650">
    <property type="entry name" value="Helicase_C-like"/>
</dbReference>
<dbReference type="GO" id="GO:0043138">
    <property type="term" value="F:3'-5' DNA helicase activity"/>
    <property type="evidence" value="ECO:0007669"/>
    <property type="project" value="UniProtKB-EC"/>
</dbReference>
<evidence type="ECO:0000256" key="10">
    <source>
        <dbReference type="ARBA" id="ARBA00023235"/>
    </source>
</evidence>
<feature type="domain" description="Helicase ATP-binding" evidence="13">
    <location>
        <begin position="289"/>
        <end position="458"/>
    </location>
</feature>
<name>A0A7H0VFZ9_9FLAO</name>
<dbReference type="Proteomes" id="UP000516305">
    <property type="component" value="Chromosome"/>
</dbReference>
<dbReference type="Gene3D" id="3.40.1440.60">
    <property type="entry name" value="PriA, 3(prime) DNA-binding domain"/>
    <property type="match status" value="1"/>
</dbReference>
<dbReference type="CDD" id="cd17929">
    <property type="entry name" value="DEXHc_priA"/>
    <property type="match status" value="1"/>
</dbReference>
<dbReference type="Gene3D" id="3.40.50.300">
    <property type="entry name" value="P-loop containing nucleotide triphosphate hydrolases"/>
    <property type="match status" value="2"/>
</dbReference>
<dbReference type="Pfam" id="PF18074">
    <property type="entry name" value="PriA_C"/>
    <property type="match status" value="1"/>
</dbReference>
<keyword evidence="8 12" id="KW-0067">ATP-binding</keyword>
<dbReference type="InterPro" id="IPR005259">
    <property type="entry name" value="PriA"/>
</dbReference>
<dbReference type="NCBIfam" id="TIGR00595">
    <property type="entry name" value="priA"/>
    <property type="match status" value="1"/>
</dbReference>
<feature type="binding site" evidence="12">
    <location>
        <position position="564"/>
    </location>
    <ligand>
        <name>Zn(2+)</name>
        <dbReference type="ChEBI" id="CHEBI:29105"/>
        <label>1</label>
    </ligand>
</feature>
<reference evidence="15 16" key="1">
    <citation type="submission" date="2020-08" db="EMBL/GenBank/DDBJ databases">
        <title>Croceimicrobium hydrocarbonivorans gen. nov., sp. nov., a novel marine bacterium isolated from a bacterial consortium that degrades polyethylene terephthalate.</title>
        <authorList>
            <person name="Liu R."/>
        </authorList>
    </citation>
    <scope>NUCLEOTIDE SEQUENCE [LARGE SCALE GENOMIC DNA]</scope>
    <source>
        <strain evidence="15 16">A20-9</strain>
    </source>
</reference>
<evidence type="ECO:0000313" key="15">
    <source>
        <dbReference type="EMBL" id="QNR24647.1"/>
    </source>
</evidence>
<dbReference type="InterPro" id="IPR041222">
    <property type="entry name" value="PriA_3primeBD"/>
</dbReference>
<dbReference type="GO" id="GO:0016787">
    <property type="term" value="F:hydrolase activity"/>
    <property type="evidence" value="ECO:0007669"/>
    <property type="project" value="UniProtKB-KW"/>
</dbReference>
<dbReference type="InterPro" id="IPR040498">
    <property type="entry name" value="PriA_CRR"/>
</dbReference>
<dbReference type="Pfam" id="PF18319">
    <property type="entry name" value="Zn_ribbon_PriA"/>
    <property type="match status" value="1"/>
</dbReference>
<dbReference type="InterPro" id="IPR041236">
    <property type="entry name" value="PriA_C"/>
</dbReference>
<dbReference type="GO" id="GO:0008270">
    <property type="term" value="F:zinc ion binding"/>
    <property type="evidence" value="ECO:0007669"/>
    <property type="project" value="UniProtKB-UniRule"/>
</dbReference>
<dbReference type="GO" id="GO:0006269">
    <property type="term" value="P:DNA replication, synthesis of primer"/>
    <property type="evidence" value="ECO:0007669"/>
    <property type="project" value="UniProtKB-KW"/>
</dbReference>
<keyword evidence="4 12" id="KW-0547">Nucleotide-binding</keyword>